<dbReference type="InterPro" id="IPR016181">
    <property type="entry name" value="Acyl_CoA_acyltransferase"/>
</dbReference>
<sequence>MTEITYRLAASGDAGVLYDMLRLLAHDLGKEHEFSGSREALLKYGFSETPAFEAIIAWRGEEPLGFILYFYEFSTWRGAPGIYVQDLYVKQEARGLGLGHRLTCAAMALAKKREAVYMRLMVHGDNQAGFGFYNAIGFKAVEGETVMLLEMKDID</sequence>
<dbReference type="GO" id="GO:0008080">
    <property type="term" value="F:N-acetyltransferase activity"/>
    <property type="evidence" value="ECO:0007669"/>
    <property type="project" value="TreeGrafter"/>
</dbReference>
<keyword evidence="2" id="KW-0012">Acyltransferase</keyword>
<dbReference type="RefSeq" id="WP_139940442.1">
    <property type="nucleotide sequence ID" value="NZ_JBHSYP010000008.1"/>
</dbReference>
<dbReference type="InterPro" id="IPR051016">
    <property type="entry name" value="Diverse_Substrate_AcTransf"/>
</dbReference>
<organism evidence="4 5">
    <name type="scientific">Emcibacter nanhaiensis</name>
    <dbReference type="NCBI Taxonomy" id="1505037"/>
    <lineage>
        <taxon>Bacteria</taxon>
        <taxon>Pseudomonadati</taxon>
        <taxon>Pseudomonadota</taxon>
        <taxon>Alphaproteobacteria</taxon>
        <taxon>Emcibacterales</taxon>
        <taxon>Emcibacteraceae</taxon>
        <taxon>Emcibacter</taxon>
    </lineage>
</organism>
<evidence type="ECO:0000256" key="1">
    <source>
        <dbReference type="ARBA" id="ARBA00022679"/>
    </source>
</evidence>
<evidence type="ECO:0000313" key="4">
    <source>
        <dbReference type="EMBL" id="TPD60757.1"/>
    </source>
</evidence>
<name>A0A501PL14_9PROT</name>
<accession>A0A501PL14</accession>
<feature type="domain" description="N-acetyltransferase" evidence="3">
    <location>
        <begin position="4"/>
        <end position="155"/>
    </location>
</feature>
<dbReference type="PROSITE" id="PS51186">
    <property type="entry name" value="GNAT"/>
    <property type="match status" value="1"/>
</dbReference>
<gene>
    <name evidence="4" type="ORF">FIV46_08525</name>
</gene>
<dbReference type="AlphaFoldDB" id="A0A501PL14"/>
<dbReference type="Proteomes" id="UP000319148">
    <property type="component" value="Unassembled WGS sequence"/>
</dbReference>
<dbReference type="Pfam" id="PF00583">
    <property type="entry name" value="Acetyltransf_1"/>
    <property type="match status" value="1"/>
</dbReference>
<dbReference type="PANTHER" id="PTHR10545:SF29">
    <property type="entry name" value="GH14572P-RELATED"/>
    <property type="match status" value="1"/>
</dbReference>
<protein>
    <submittedName>
        <fullName evidence="4">GNAT family N-acetyltransferase</fullName>
    </submittedName>
</protein>
<evidence type="ECO:0000256" key="2">
    <source>
        <dbReference type="ARBA" id="ARBA00023315"/>
    </source>
</evidence>
<reference evidence="5" key="1">
    <citation type="submission" date="2019-06" db="EMBL/GenBank/DDBJ databases">
        <title>The complete genome of Emcibacter congregatus ZYLT.</title>
        <authorList>
            <person name="Zhao Z."/>
        </authorList>
    </citation>
    <scope>NUCLEOTIDE SEQUENCE [LARGE SCALE GENOMIC DNA]</scope>
    <source>
        <strain evidence="5">MCCC 1A06723</strain>
    </source>
</reference>
<keyword evidence="1 4" id="KW-0808">Transferase</keyword>
<dbReference type="SUPFAM" id="SSF55729">
    <property type="entry name" value="Acyl-CoA N-acyltransferases (Nat)"/>
    <property type="match status" value="1"/>
</dbReference>
<dbReference type="EMBL" id="VFIY01000006">
    <property type="protein sequence ID" value="TPD60757.1"/>
    <property type="molecule type" value="Genomic_DNA"/>
</dbReference>
<comment type="caution">
    <text evidence="4">The sequence shown here is derived from an EMBL/GenBank/DDBJ whole genome shotgun (WGS) entry which is preliminary data.</text>
</comment>
<dbReference type="OrthoDB" id="9805924at2"/>
<dbReference type="Gene3D" id="3.40.630.30">
    <property type="match status" value="1"/>
</dbReference>
<evidence type="ECO:0000259" key="3">
    <source>
        <dbReference type="PROSITE" id="PS51186"/>
    </source>
</evidence>
<evidence type="ECO:0000313" key="5">
    <source>
        <dbReference type="Proteomes" id="UP000319148"/>
    </source>
</evidence>
<proteinExistence type="predicted"/>
<keyword evidence="5" id="KW-1185">Reference proteome</keyword>
<dbReference type="CDD" id="cd04301">
    <property type="entry name" value="NAT_SF"/>
    <property type="match status" value="1"/>
</dbReference>
<dbReference type="InterPro" id="IPR000182">
    <property type="entry name" value="GNAT_dom"/>
</dbReference>
<dbReference type="PANTHER" id="PTHR10545">
    <property type="entry name" value="DIAMINE N-ACETYLTRANSFERASE"/>
    <property type="match status" value="1"/>
</dbReference>